<dbReference type="EMBL" id="JBHTBF010000002">
    <property type="protein sequence ID" value="MFC7317692.1"/>
    <property type="molecule type" value="Genomic_DNA"/>
</dbReference>
<dbReference type="Gene3D" id="3.40.50.10420">
    <property type="entry name" value="NagB/RpiA/CoA transferase-like"/>
    <property type="match status" value="1"/>
</dbReference>
<dbReference type="RefSeq" id="WP_276303064.1">
    <property type="nucleotide sequence ID" value="NZ_CP119992.1"/>
</dbReference>
<reference evidence="1 2" key="1">
    <citation type="journal article" date="2019" name="Int. J. Syst. Evol. Microbiol.">
        <title>The Global Catalogue of Microorganisms (GCM) 10K type strain sequencing project: providing services to taxonomists for standard genome sequencing and annotation.</title>
        <authorList>
            <consortium name="The Broad Institute Genomics Platform"/>
            <consortium name="The Broad Institute Genome Sequencing Center for Infectious Disease"/>
            <person name="Wu L."/>
            <person name="Ma J."/>
        </authorList>
    </citation>
    <scope>NUCLEOTIDE SEQUENCE [LARGE SCALE GENOMIC DNA]</scope>
    <source>
        <strain evidence="1 2">PSR21</strain>
    </source>
</reference>
<name>A0ABD6ABS3_9EURY</name>
<dbReference type="AlphaFoldDB" id="A0ABD6ABS3"/>
<protein>
    <submittedName>
        <fullName evidence="1">5-formyltetrahydrofolate cyclo-ligase</fullName>
    </submittedName>
</protein>
<dbReference type="InterPro" id="IPR037171">
    <property type="entry name" value="NagB/RpiA_transferase-like"/>
</dbReference>
<keyword evidence="2" id="KW-1185">Reference proteome</keyword>
<gene>
    <name evidence="1" type="ORF">ACFQPE_12975</name>
</gene>
<accession>A0ABD6ABS3</accession>
<dbReference type="SUPFAM" id="SSF100950">
    <property type="entry name" value="NagB/RpiA/CoA transferase-like"/>
    <property type="match status" value="1"/>
</dbReference>
<evidence type="ECO:0000313" key="1">
    <source>
        <dbReference type="EMBL" id="MFC7317692.1"/>
    </source>
</evidence>
<dbReference type="GeneID" id="79315627"/>
<dbReference type="InterPro" id="IPR024185">
    <property type="entry name" value="FTHF_cligase-like_sf"/>
</dbReference>
<evidence type="ECO:0000313" key="2">
    <source>
        <dbReference type="Proteomes" id="UP001596547"/>
    </source>
</evidence>
<comment type="caution">
    <text evidence="1">The sequence shown here is derived from an EMBL/GenBank/DDBJ whole genome shotgun (WGS) entry which is preliminary data.</text>
</comment>
<proteinExistence type="predicted"/>
<organism evidence="1 2">
    <name type="scientific">Halomarina halobia</name>
    <dbReference type="NCBI Taxonomy" id="3033386"/>
    <lineage>
        <taxon>Archaea</taxon>
        <taxon>Methanobacteriati</taxon>
        <taxon>Methanobacteriota</taxon>
        <taxon>Stenosarchaea group</taxon>
        <taxon>Halobacteria</taxon>
        <taxon>Halobacteriales</taxon>
        <taxon>Natronomonadaceae</taxon>
        <taxon>Halomarina</taxon>
    </lineage>
</organism>
<dbReference type="PANTHER" id="PTHR13017:SF0">
    <property type="entry name" value="METHENYLTETRAHYDROFOLATE SYNTHASE DOMAIN-CONTAINING PROTEIN"/>
    <property type="match status" value="1"/>
</dbReference>
<sequence length="238" mass="25893">MEDASKAAVRDAVWTRFEEGDFARFPFPPRGRIPNFVGAERAAERLFGTPEWKRAAVLKANPDSPQRPVRKRALAAGKTVYMAVPRLRDEECFVELDPARIDDYDHASTIKGSSELGVRVGPDALPEIDLVVAGSVAVSEAGVRIGKGEGYSDLEYAILRELGAVDDGTPLATTVHEAQVGDWDATADAHDVPLDLIATPGRVIRAASTDATKPGGIDWGLLDDERVEEIPVLRRLRR</sequence>
<dbReference type="PANTHER" id="PTHR13017">
    <property type="entry name" value="5-FORMYLTETRAHYDROFOLATE CYCLO-LIGASE-RELATED"/>
    <property type="match status" value="1"/>
</dbReference>
<dbReference type="Proteomes" id="UP001596547">
    <property type="component" value="Unassembled WGS sequence"/>
</dbReference>
<dbReference type="InterPro" id="IPR002698">
    <property type="entry name" value="FTHF_cligase"/>
</dbReference>
<dbReference type="Pfam" id="PF01812">
    <property type="entry name" value="5-FTHF_cyc-lig"/>
    <property type="match status" value="1"/>
</dbReference>